<protein>
    <recommendedName>
        <fullName evidence="3">Methyltransferase family protein</fullName>
    </recommendedName>
</protein>
<accession>A0A4R6T9U6</accession>
<evidence type="ECO:0000313" key="1">
    <source>
        <dbReference type="EMBL" id="TDQ19571.1"/>
    </source>
</evidence>
<dbReference type="Gene3D" id="3.40.50.150">
    <property type="entry name" value="Vaccinia Virus protein VP39"/>
    <property type="match status" value="1"/>
</dbReference>
<dbReference type="EMBL" id="SNYF01000005">
    <property type="protein sequence ID" value="TDQ19571.1"/>
    <property type="molecule type" value="Genomic_DNA"/>
</dbReference>
<sequence length="254" mass="29413">MNPNKLYQDSFYKSRNSETENSAIEILSLLFSFFKPNSMVDFGCGVGTWLKTGNNLGVREILGIEGEWLKSEYLVIPQTAFLTNNLTSKIILSRKFDLAISLEVAEHIEEKYSKVFIENLTKASDVVLFSAAIPGQRGSGHVNEQWPDYWIKKFKEKDYLPLDLIRPKIWQNDNIKTWYKQNTILFVKRERLEGIPELKAYFDPLKSNWSLVHPSTFLRQIEISHPKYSSLSKLIKSFPVVFLNSIKSNIKKLI</sequence>
<evidence type="ECO:0000313" key="2">
    <source>
        <dbReference type="Proteomes" id="UP000294535"/>
    </source>
</evidence>
<proteinExistence type="predicted"/>
<dbReference type="Proteomes" id="UP000294535">
    <property type="component" value="Unassembled WGS sequence"/>
</dbReference>
<dbReference type="InterPro" id="IPR029063">
    <property type="entry name" value="SAM-dependent_MTases_sf"/>
</dbReference>
<gene>
    <name evidence="1" type="ORF">DFQ04_1394</name>
</gene>
<comment type="caution">
    <text evidence="1">The sequence shown here is derived from an EMBL/GenBank/DDBJ whole genome shotgun (WGS) entry which is preliminary data.</text>
</comment>
<reference evidence="1 2" key="1">
    <citation type="submission" date="2019-03" db="EMBL/GenBank/DDBJ databases">
        <title>Genomic Encyclopedia of Type Strains, Phase III (KMG-III): the genomes of soil and plant-associated and newly described type strains.</title>
        <authorList>
            <person name="Whitman W."/>
        </authorList>
    </citation>
    <scope>NUCLEOTIDE SEQUENCE [LARGE SCALE GENOMIC DNA]</scope>
    <source>
        <strain evidence="1 2">CECT 8446</strain>
    </source>
</reference>
<keyword evidence="2" id="KW-1185">Reference proteome</keyword>
<dbReference type="SUPFAM" id="SSF53335">
    <property type="entry name" value="S-adenosyl-L-methionine-dependent methyltransferases"/>
    <property type="match status" value="1"/>
</dbReference>
<evidence type="ECO:0008006" key="3">
    <source>
        <dbReference type="Google" id="ProtNLM"/>
    </source>
</evidence>
<dbReference type="AlphaFoldDB" id="A0A4R6T9U6"/>
<organism evidence="1 2">
    <name type="scientific">Algoriphagus boseongensis</name>
    <dbReference type="NCBI Taxonomy" id="1442587"/>
    <lineage>
        <taxon>Bacteria</taxon>
        <taxon>Pseudomonadati</taxon>
        <taxon>Bacteroidota</taxon>
        <taxon>Cytophagia</taxon>
        <taxon>Cytophagales</taxon>
        <taxon>Cyclobacteriaceae</taxon>
        <taxon>Algoriphagus</taxon>
    </lineage>
</organism>
<name>A0A4R6T9U6_9BACT</name>